<dbReference type="PANTHER" id="PTHR32133:SF386">
    <property type="entry name" value="F-BOX DOMAIN-CONTAINING PROTEIN"/>
    <property type="match status" value="1"/>
</dbReference>
<gene>
    <name evidence="2" type="ORF">C2845_PM18G06030</name>
</gene>
<evidence type="ECO:0000313" key="2">
    <source>
        <dbReference type="EMBL" id="RLM58039.1"/>
    </source>
</evidence>
<comment type="caution">
    <text evidence="2">The sequence shown here is derived from an EMBL/GenBank/DDBJ whole genome shotgun (WGS) entry which is preliminary data.</text>
</comment>
<dbReference type="SUPFAM" id="SSF81383">
    <property type="entry name" value="F-box domain"/>
    <property type="match status" value="1"/>
</dbReference>
<proteinExistence type="predicted"/>
<dbReference type="InterPro" id="IPR001810">
    <property type="entry name" value="F-box_dom"/>
</dbReference>
<dbReference type="OrthoDB" id="687793at2759"/>
<evidence type="ECO:0000259" key="1">
    <source>
        <dbReference type="Pfam" id="PF00646"/>
    </source>
</evidence>
<dbReference type="AlphaFoldDB" id="A0A3L6PL54"/>
<dbReference type="EMBL" id="PQIB02000017">
    <property type="protein sequence ID" value="RLM58039.1"/>
    <property type="molecule type" value="Genomic_DNA"/>
</dbReference>
<accession>A0A3L6PL54</accession>
<dbReference type="Proteomes" id="UP000275267">
    <property type="component" value="Unassembled WGS sequence"/>
</dbReference>
<keyword evidence="3" id="KW-1185">Reference proteome</keyword>
<evidence type="ECO:0000313" key="3">
    <source>
        <dbReference type="Proteomes" id="UP000275267"/>
    </source>
</evidence>
<name>A0A3L6PL54_PANMI</name>
<dbReference type="Gene3D" id="1.20.1280.50">
    <property type="match status" value="1"/>
</dbReference>
<reference evidence="3" key="1">
    <citation type="journal article" date="2019" name="Nat. Commun.">
        <title>The genome of broomcorn millet.</title>
        <authorList>
            <person name="Zou C."/>
            <person name="Miki D."/>
            <person name="Li D."/>
            <person name="Tang Q."/>
            <person name="Xiao L."/>
            <person name="Rajput S."/>
            <person name="Deng P."/>
            <person name="Jia W."/>
            <person name="Huang R."/>
            <person name="Zhang M."/>
            <person name="Sun Y."/>
            <person name="Hu J."/>
            <person name="Fu X."/>
            <person name="Schnable P.S."/>
            <person name="Li F."/>
            <person name="Zhang H."/>
            <person name="Feng B."/>
            <person name="Zhu X."/>
            <person name="Liu R."/>
            <person name="Schnable J.C."/>
            <person name="Zhu J.-K."/>
            <person name="Zhang H."/>
        </authorList>
    </citation>
    <scope>NUCLEOTIDE SEQUENCE [LARGE SCALE GENOMIC DNA]</scope>
</reference>
<dbReference type="PANTHER" id="PTHR32133">
    <property type="entry name" value="OS07G0120400 PROTEIN"/>
    <property type="match status" value="1"/>
</dbReference>
<dbReference type="InterPro" id="IPR036047">
    <property type="entry name" value="F-box-like_dom_sf"/>
</dbReference>
<organism evidence="2 3">
    <name type="scientific">Panicum miliaceum</name>
    <name type="common">Proso millet</name>
    <name type="synonym">Broomcorn millet</name>
    <dbReference type="NCBI Taxonomy" id="4540"/>
    <lineage>
        <taxon>Eukaryota</taxon>
        <taxon>Viridiplantae</taxon>
        <taxon>Streptophyta</taxon>
        <taxon>Embryophyta</taxon>
        <taxon>Tracheophyta</taxon>
        <taxon>Spermatophyta</taxon>
        <taxon>Magnoliopsida</taxon>
        <taxon>Liliopsida</taxon>
        <taxon>Poales</taxon>
        <taxon>Poaceae</taxon>
        <taxon>PACMAD clade</taxon>
        <taxon>Panicoideae</taxon>
        <taxon>Panicodae</taxon>
        <taxon>Paniceae</taxon>
        <taxon>Panicinae</taxon>
        <taxon>Panicum</taxon>
        <taxon>Panicum sect. Panicum</taxon>
    </lineage>
</organism>
<protein>
    <recommendedName>
        <fullName evidence="1">F-box domain-containing protein</fullName>
    </recommendedName>
</protein>
<dbReference type="Pfam" id="PF00646">
    <property type="entry name" value="F-box"/>
    <property type="match status" value="1"/>
</dbReference>
<feature type="domain" description="F-box" evidence="1">
    <location>
        <begin position="11"/>
        <end position="50"/>
    </location>
</feature>
<sequence>MAPPPPPTLMDEVVEKFLLRLPPKDPVSLVRAAFVCKRWCRLISSRGFRRRFRERHRTPPLLGFLGTHHTINYSCFARFVPTSSFRPPPAELSRWVAIHSCHVGVVGRHPGVLPPHRLGLLDAIAFT</sequence>